<evidence type="ECO:0000313" key="2">
    <source>
        <dbReference type="EMBL" id="CAA9516960.1"/>
    </source>
</evidence>
<dbReference type="EMBL" id="CADCVU010000193">
    <property type="protein sequence ID" value="CAA9516960.1"/>
    <property type="molecule type" value="Genomic_DNA"/>
</dbReference>
<accession>A0A6J4T8Y7</accession>
<feature type="domain" description="DSBA-like thioredoxin" evidence="1">
    <location>
        <begin position="5"/>
        <end position="164"/>
    </location>
</feature>
<dbReference type="AlphaFoldDB" id="A0A6J4T8Y7"/>
<sequence>MSSLTIRYYTDPACPWAFSAEPARWSLRWLYGEEIDWRPRMVVLSESPDDYLAKDFTSARQSQALHTIQRRFGMPIDPGERPRMMATVVPCRAVVAARLHAPAHERALLRRLAVRAMAGELIDEPEVIASSAGEVGLEPGRVSGWMDDPAVEGALRSDAAAARDPAEAALALDHKLADSEDGRRYTCPSYEISRDGSELALPGFQPLATYEAAIANLAPELERRATPESVEEVLAWAGEPLATAEVAAVCGIDVLEARERLARVAHGTPVGADGYWTLRA</sequence>
<organism evidence="2">
    <name type="scientific">uncultured Solirubrobacterales bacterium</name>
    <dbReference type="NCBI Taxonomy" id="768556"/>
    <lineage>
        <taxon>Bacteria</taxon>
        <taxon>Bacillati</taxon>
        <taxon>Actinomycetota</taxon>
        <taxon>Thermoleophilia</taxon>
        <taxon>Solirubrobacterales</taxon>
        <taxon>environmental samples</taxon>
    </lineage>
</organism>
<gene>
    <name evidence="2" type="ORF">AVDCRST_MAG45-2263</name>
</gene>
<dbReference type="Gene3D" id="3.40.30.10">
    <property type="entry name" value="Glutaredoxin"/>
    <property type="match status" value="1"/>
</dbReference>
<dbReference type="Pfam" id="PF01323">
    <property type="entry name" value="DSBA"/>
    <property type="match status" value="1"/>
</dbReference>
<dbReference type="GO" id="GO:0016491">
    <property type="term" value="F:oxidoreductase activity"/>
    <property type="evidence" value="ECO:0007669"/>
    <property type="project" value="InterPro"/>
</dbReference>
<evidence type="ECO:0000259" key="1">
    <source>
        <dbReference type="Pfam" id="PF01323"/>
    </source>
</evidence>
<protein>
    <recommendedName>
        <fullName evidence="1">DSBA-like thioredoxin domain-containing protein</fullName>
    </recommendedName>
</protein>
<name>A0A6J4T8Y7_9ACTN</name>
<dbReference type="SUPFAM" id="SSF52833">
    <property type="entry name" value="Thioredoxin-like"/>
    <property type="match status" value="1"/>
</dbReference>
<reference evidence="2" key="1">
    <citation type="submission" date="2020-02" db="EMBL/GenBank/DDBJ databases">
        <authorList>
            <person name="Meier V. D."/>
        </authorList>
    </citation>
    <scope>NUCLEOTIDE SEQUENCE</scope>
    <source>
        <strain evidence="2">AVDCRST_MAG45</strain>
    </source>
</reference>
<dbReference type="InterPro" id="IPR036249">
    <property type="entry name" value="Thioredoxin-like_sf"/>
</dbReference>
<dbReference type="InterPro" id="IPR001853">
    <property type="entry name" value="DSBA-like_thioredoxin_dom"/>
</dbReference>
<proteinExistence type="predicted"/>